<dbReference type="Gramene" id="PHT86312">
    <property type="protein sequence ID" value="PHT86312"/>
    <property type="gene ID" value="T459_08418"/>
</dbReference>
<proteinExistence type="predicted"/>
<dbReference type="EMBL" id="AYRZ02000003">
    <property type="protein sequence ID" value="PHT86312.1"/>
    <property type="molecule type" value="Genomic_DNA"/>
</dbReference>
<dbReference type="AlphaFoldDB" id="A0A2G2ZWE6"/>
<name>A0A2G2ZWE6_CAPAN</name>
<organism evidence="1 2">
    <name type="scientific">Capsicum annuum</name>
    <name type="common">Capsicum pepper</name>
    <dbReference type="NCBI Taxonomy" id="4072"/>
    <lineage>
        <taxon>Eukaryota</taxon>
        <taxon>Viridiplantae</taxon>
        <taxon>Streptophyta</taxon>
        <taxon>Embryophyta</taxon>
        <taxon>Tracheophyta</taxon>
        <taxon>Spermatophyta</taxon>
        <taxon>Magnoliopsida</taxon>
        <taxon>eudicotyledons</taxon>
        <taxon>Gunneridae</taxon>
        <taxon>Pentapetalae</taxon>
        <taxon>asterids</taxon>
        <taxon>lamiids</taxon>
        <taxon>Solanales</taxon>
        <taxon>Solanaceae</taxon>
        <taxon>Solanoideae</taxon>
        <taxon>Capsiceae</taxon>
        <taxon>Capsicum</taxon>
    </lineage>
</organism>
<reference evidence="1 2" key="1">
    <citation type="journal article" date="2014" name="Nat. Genet.">
        <title>Genome sequence of the hot pepper provides insights into the evolution of pungency in Capsicum species.</title>
        <authorList>
            <person name="Kim S."/>
            <person name="Park M."/>
            <person name="Yeom S.I."/>
            <person name="Kim Y.M."/>
            <person name="Lee J.M."/>
            <person name="Lee H.A."/>
            <person name="Seo E."/>
            <person name="Choi J."/>
            <person name="Cheong K."/>
            <person name="Kim K.T."/>
            <person name="Jung K."/>
            <person name="Lee G.W."/>
            <person name="Oh S.K."/>
            <person name="Bae C."/>
            <person name="Kim S.B."/>
            <person name="Lee H.Y."/>
            <person name="Kim S.Y."/>
            <person name="Kim M.S."/>
            <person name="Kang B.C."/>
            <person name="Jo Y.D."/>
            <person name="Yang H.B."/>
            <person name="Jeong H.J."/>
            <person name="Kang W.H."/>
            <person name="Kwon J.K."/>
            <person name="Shin C."/>
            <person name="Lim J.Y."/>
            <person name="Park J.H."/>
            <person name="Huh J.H."/>
            <person name="Kim J.S."/>
            <person name="Kim B.D."/>
            <person name="Cohen O."/>
            <person name="Paran I."/>
            <person name="Suh M.C."/>
            <person name="Lee S.B."/>
            <person name="Kim Y.K."/>
            <person name="Shin Y."/>
            <person name="Noh S.J."/>
            <person name="Park J."/>
            <person name="Seo Y.S."/>
            <person name="Kwon S.Y."/>
            <person name="Kim H.A."/>
            <person name="Park J.M."/>
            <person name="Kim H.J."/>
            <person name="Choi S.B."/>
            <person name="Bosland P.W."/>
            <person name="Reeves G."/>
            <person name="Jo S.H."/>
            <person name="Lee B.W."/>
            <person name="Cho H.T."/>
            <person name="Choi H.S."/>
            <person name="Lee M.S."/>
            <person name="Yu Y."/>
            <person name="Do Choi Y."/>
            <person name="Park B.S."/>
            <person name="van Deynze A."/>
            <person name="Ashrafi H."/>
            <person name="Hill T."/>
            <person name="Kim W.T."/>
            <person name="Pai H.S."/>
            <person name="Ahn H.K."/>
            <person name="Yeam I."/>
            <person name="Giovannoni J.J."/>
            <person name="Rose J.K."/>
            <person name="Sorensen I."/>
            <person name="Lee S.J."/>
            <person name="Kim R.W."/>
            <person name="Choi I.Y."/>
            <person name="Choi B.S."/>
            <person name="Lim J.S."/>
            <person name="Lee Y.H."/>
            <person name="Choi D."/>
        </authorList>
    </citation>
    <scope>NUCLEOTIDE SEQUENCE [LARGE SCALE GENOMIC DNA]</scope>
    <source>
        <strain evidence="2">cv. CM334</strain>
    </source>
</reference>
<sequence length="141" mass="16110">MNPTLKKPRESVDLSELTQSTFPDEVLEKMFSLVQSHKETQLHWAARIGTMQRDGQGLSCLLATRIGVLIFRLGLMFLPKFTPFPEELRLKRMAVRDESLEFLAKSFHGFKVLSLLRCDGFSTDGISSIAFHCKLIYLVNF</sequence>
<dbReference type="Gene3D" id="3.80.10.10">
    <property type="entry name" value="Ribonuclease Inhibitor"/>
    <property type="match status" value="1"/>
</dbReference>
<dbReference type="STRING" id="4072.A0A2G2ZWE6"/>
<protein>
    <submittedName>
        <fullName evidence="1">Uncharacterized protein</fullName>
    </submittedName>
</protein>
<reference evidence="1 2" key="2">
    <citation type="journal article" date="2017" name="Genome Biol.">
        <title>New reference genome sequences of hot pepper reveal the massive evolution of plant disease-resistance genes by retroduplication.</title>
        <authorList>
            <person name="Kim S."/>
            <person name="Park J."/>
            <person name="Yeom S.I."/>
            <person name="Kim Y.M."/>
            <person name="Seo E."/>
            <person name="Kim K.T."/>
            <person name="Kim M.S."/>
            <person name="Lee J.M."/>
            <person name="Cheong K."/>
            <person name="Shin H.S."/>
            <person name="Kim S.B."/>
            <person name="Han K."/>
            <person name="Lee J."/>
            <person name="Park M."/>
            <person name="Lee H.A."/>
            <person name="Lee H.Y."/>
            <person name="Lee Y."/>
            <person name="Oh S."/>
            <person name="Lee J.H."/>
            <person name="Choi E."/>
            <person name="Choi E."/>
            <person name="Lee S.E."/>
            <person name="Jeon J."/>
            <person name="Kim H."/>
            <person name="Choi G."/>
            <person name="Song H."/>
            <person name="Lee J."/>
            <person name="Lee S.C."/>
            <person name="Kwon J.K."/>
            <person name="Lee H.Y."/>
            <person name="Koo N."/>
            <person name="Hong Y."/>
            <person name="Kim R.W."/>
            <person name="Kang W.H."/>
            <person name="Huh J.H."/>
            <person name="Kang B.C."/>
            <person name="Yang T.J."/>
            <person name="Lee Y.H."/>
            <person name="Bennetzen J.L."/>
            <person name="Choi D."/>
        </authorList>
    </citation>
    <scope>NUCLEOTIDE SEQUENCE [LARGE SCALE GENOMIC DNA]</scope>
    <source>
        <strain evidence="2">cv. CM334</strain>
    </source>
</reference>
<evidence type="ECO:0000313" key="2">
    <source>
        <dbReference type="Proteomes" id="UP000222542"/>
    </source>
</evidence>
<dbReference type="Proteomes" id="UP000222542">
    <property type="component" value="Unassembled WGS sequence"/>
</dbReference>
<keyword evidence="2" id="KW-1185">Reference proteome</keyword>
<gene>
    <name evidence="1" type="ORF">T459_08418</name>
</gene>
<dbReference type="InterPro" id="IPR032675">
    <property type="entry name" value="LRR_dom_sf"/>
</dbReference>
<accession>A0A2G2ZWE6</accession>
<comment type="caution">
    <text evidence="1">The sequence shown here is derived from an EMBL/GenBank/DDBJ whole genome shotgun (WGS) entry which is preliminary data.</text>
</comment>
<evidence type="ECO:0000313" key="1">
    <source>
        <dbReference type="EMBL" id="PHT86312.1"/>
    </source>
</evidence>